<dbReference type="GO" id="GO:0050660">
    <property type="term" value="F:flavin adenine dinucleotide binding"/>
    <property type="evidence" value="ECO:0007669"/>
    <property type="project" value="InterPro"/>
</dbReference>
<gene>
    <name evidence="5" type="ORF">S01H1_25942</name>
</gene>
<dbReference type="InterPro" id="IPR051312">
    <property type="entry name" value="Diverse_Substr_Oxidored"/>
</dbReference>
<feature type="domain" description="Molybdopterin dehydrogenase FAD-binding" evidence="4">
    <location>
        <begin position="4"/>
        <end position="67"/>
    </location>
</feature>
<dbReference type="Pfam" id="PF00941">
    <property type="entry name" value="FAD_binding_5"/>
    <property type="match status" value="1"/>
</dbReference>
<organism evidence="5">
    <name type="scientific">marine sediment metagenome</name>
    <dbReference type="NCBI Taxonomy" id="412755"/>
    <lineage>
        <taxon>unclassified sequences</taxon>
        <taxon>metagenomes</taxon>
        <taxon>ecological metagenomes</taxon>
    </lineage>
</organism>
<dbReference type="GO" id="GO:0016491">
    <property type="term" value="F:oxidoreductase activity"/>
    <property type="evidence" value="ECO:0007669"/>
    <property type="project" value="UniProtKB-KW"/>
</dbReference>
<reference evidence="5" key="1">
    <citation type="journal article" date="2014" name="Front. Microbiol.">
        <title>High frequency of phylogenetically diverse reductive dehalogenase-homologous genes in deep subseafloor sedimentary metagenomes.</title>
        <authorList>
            <person name="Kawai M."/>
            <person name="Futagami T."/>
            <person name="Toyoda A."/>
            <person name="Takaki Y."/>
            <person name="Nishi S."/>
            <person name="Hori S."/>
            <person name="Arai W."/>
            <person name="Tsubouchi T."/>
            <person name="Morono Y."/>
            <person name="Uchiyama I."/>
            <person name="Ito T."/>
            <person name="Fujiyama A."/>
            <person name="Inagaki F."/>
            <person name="Takami H."/>
        </authorList>
    </citation>
    <scope>NUCLEOTIDE SEQUENCE</scope>
    <source>
        <strain evidence="5">Expedition CK06-06</strain>
    </source>
</reference>
<evidence type="ECO:0000256" key="2">
    <source>
        <dbReference type="ARBA" id="ARBA00022827"/>
    </source>
</evidence>
<dbReference type="EMBL" id="BARS01015704">
    <property type="protein sequence ID" value="GAF93426.1"/>
    <property type="molecule type" value="Genomic_DNA"/>
</dbReference>
<keyword evidence="1" id="KW-0285">Flavoprotein</keyword>
<dbReference type="PANTHER" id="PTHR42659">
    <property type="entry name" value="XANTHINE DEHYDROGENASE SUBUNIT C-RELATED"/>
    <property type="match status" value="1"/>
</dbReference>
<comment type="caution">
    <text evidence="5">The sequence shown here is derived from an EMBL/GenBank/DDBJ whole genome shotgun (WGS) entry which is preliminary data.</text>
</comment>
<sequence length="68" mass="7691">MYDVDYIRPQDLHEALGFLNVNGDVTKILAGGTDIMVDMRSGVLQTHYLLDVSRLDDLRKIELNDGQL</sequence>
<evidence type="ECO:0000256" key="1">
    <source>
        <dbReference type="ARBA" id="ARBA00022630"/>
    </source>
</evidence>
<dbReference type="AlphaFoldDB" id="X0U223"/>
<protein>
    <recommendedName>
        <fullName evidence="4">Molybdopterin dehydrogenase FAD-binding domain-containing protein</fullName>
    </recommendedName>
</protein>
<name>X0U223_9ZZZZ</name>
<keyword evidence="3" id="KW-0560">Oxidoreductase</keyword>
<dbReference type="PANTHER" id="PTHR42659:SF2">
    <property type="entry name" value="XANTHINE DEHYDROGENASE SUBUNIT C-RELATED"/>
    <property type="match status" value="1"/>
</dbReference>
<dbReference type="SUPFAM" id="SSF56176">
    <property type="entry name" value="FAD-binding/transporter-associated domain-like"/>
    <property type="match status" value="1"/>
</dbReference>
<dbReference type="InterPro" id="IPR036318">
    <property type="entry name" value="FAD-bd_PCMH-like_sf"/>
</dbReference>
<accession>X0U223</accession>
<evidence type="ECO:0000256" key="3">
    <source>
        <dbReference type="ARBA" id="ARBA00023002"/>
    </source>
</evidence>
<dbReference type="InterPro" id="IPR016167">
    <property type="entry name" value="FAD-bd_PCMH_sub1"/>
</dbReference>
<proteinExistence type="predicted"/>
<feature type="non-terminal residue" evidence="5">
    <location>
        <position position="68"/>
    </location>
</feature>
<keyword evidence="2" id="KW-0274">FAD</keyword>
<dbReference type="Gene3D" id="3.30.43.10">
    <property type="entry name" value="Uridine Diphospho-n-acetylenolpyruvylglucosamine Reductase, domain 2"/>
    <property type="match status" value="1"/>
</dbReference>
<evidence type="ECO:0000313" key="5">
    <source>
        <dbReference type="EMBL" id="GAF93426.1"/>
    </source>
</evidence>
<evidence type="ECO:0000259" key="4">
    <source>
        <dbReference type="Pfam" id="PF00941"/>
    </source>
</evidence>
<dbReference type="InterPro" id="IPR002346">
    <property type="entry name" value="Mopterin_DH_FAD-bd"/>
</dbReference>